<evidence type="ECO:0000313" key="1">
    <source>
        <dbReference type="EMBL" id="QHT18136.1"/>
    </source>
</evidence>
<sequence>MHYISNKIFILACQKQDSLHYGLNKVIDMLFFQTTHYSLQNLAQPGG</sequence>
<dbReference type="AlphaFoldDB" id="A0A6C0DML8"/>
<reference evidence="1" key="1">
    <citation type="journal article" date="2020" name="Nature">
        <title>Giant virus diversity and host interactions through global metagenomics.</title>
        <authorList>
            <person name="Schulz F."/>
            <person name="Roux S."/>
            <person name="Paez-Espino D."/>
            <person name="Jungbluth S."/>
            <person name="Walsh D.A."/>
            <person name="Denef V.J."/>
            <person name="McMahon K.D."/>
            <person name="Konstantinidis K.T."/>
            <person name="Eloe-Fadrosh E.A."/>
            <person name="Kyrpides N.C."/>
            <person name="Woyke T."/>
        </authorList>
    </citation>
    <scope>NUCLEOTIDE SEQUENCE</scope>
    <source>
        <strain evidence="1">GVMAG-M-3300023174-3</strain>
    </source>
</reference>
<protein>
    <submittedName>
        <fullName evidence="1">Uncharacterized protein</fullName>
    </submittedName>
</protein>
<dbReference type="EMBL" id="MN739648">
    <property type="protein sequence ID" value="QHT18136.1"/>
    <property type="molecule type" value="Genomic_DNA"/>
</dbReference>
<name>A0A6C0DML8_9ZZZZ</name>
<proteinExistence type="predicted"/>
<organism evidence="1">
    <name type="scientific">viral metagenome</name>
    <dbReference type="NCBI Taxonomy" id="1070528"/>
    <lineage>
        <taxon>unclassified sequences</taxon>
        <taxon>metagenomes</taxon>
        <taxon>organismal metagenomes</taxon>
    </lineage>
</organism>
<accession>A0A6C0DML8</accession>